<dbReference type="STRING" id="1137993.SAMN05660209_03671"/>
<accession>A0A1H3MKG6</accession>
<dbReference type="Pfam" id="PF02909">
    <property type="entry name" value="TetR_C_1"/>
    <property type="match status" value="1"/>
</dbReference>
<dbReference type="InterPro" id="IPR036271">
    <property type="entry name" value="Tet_transcr_reg_TetR-rel_C_sf"/>
</dbReference>
<keyword evidence="8" id="KW-1185">Reference proteome</keyword>
<dbReference type="PANTHER" id="PTHR30055:SF151">
    <property type="entry name" value="TRANSCRIPTIONAL REGULATORY PROTEIN"/>
    <property type="match status" value="1"/>
</dbReference>
<dbReference type="RefSeq" id="WP_211517168.1">
    <property type="nucleotide sequence ID" value="NZ_FNOT01000011.1"/>
</dbReference>
<dbReference type="InterPro" id="IPR009057">
    <property type="entry name" value="Homeodomain-like_sf"/>
</dbReference>
<evidence type="ECO:0000259" key="6">
    <source>
        <dbReference type="PROSITE" id="PS50977"/>
    </source>
</evidence>
<gene>
    <name evidence="7" type="ORF">SAMN05660209_03671</name>
</gene>
<keyword evidence="3 5" id="KW-0238">DNA-binding</keyword>
<keyword evidence="1" id="KW-0678">Repressor</keyword>
<dbReference type="EMBL" id="FNOT01000011">
    <property type="protein sequence ID" value="SDY77212.1"/>
    <property type="molecule type" value="Genomic_DNA"/>
</dbReference>
<evidence type="ECO:0000313" key="7">
    <source>
        <dbReference type="EMBL" id="SDY77212.1"/>
    </source>
</evidence>
<dbReference type="GO" id="GO:0003700">
    <property type="term" value="F:DNA-binding transcription factor activity"/>
    <property type="evidence" value="ECO:0007669"/>
    <property type="project" value="TreeGrafter"/>
</dbReference>
<evidence type="ECO:0000313" key="8">
    <source>
        <dbReference type="Proteomes" id="UP000198921"/>
    </source>
</evidence>
<feature type="DNA-binding region" description="H-T-H motif" evidence="5">
    <location>
        <begin position="29"/>
        <end position="48"/>
    </location>
</feature>
<dbReference type="AlphaFoldDB" id="A0A1H3MKG6"/>
<dbReference type="InterPro" id="IPR003012">
    <property type="entry name" value="Tet_transcr_reg_TetR"/>
</dbReference>
<protein>
    <submittedName>
        <fullName evidence="7">Transcriptional regulator, TetR family</fullName>
    </submittedName>
</protein>
<dbReference type="SUPFAM" id="SSF46689">
    <property type="entry name" value="Homeodomain-like"/>
    <property type="match status" value="1"/>
</dbReference>
<dbReference type="PRINTS" id="PR00400">
    <property type="entry name" value="TETREPRESSOR"/>
</dbReference>
<dbReference type="InterPro" id="IPR001647">
    <property type="entry name" value="HTH_TetR"/>
</dbReference>
<dbReference type="Gene3D" id="1.10.357.10">
    <property type="entry name" value="Tetracycline Repressor, domain 2"/>
    <property type="match status" value="1"/>
</dbReference>
<sequence>MTQRRRRLLDVEAILDAALACIDERGRLTMADLATRLGTSASSIYHHVSGRPEIVELLRERLVAHLEIPPLDRSDWGDQVVSWMRSYRRALAEHPNLIPLLSEQTMTAGSVLVGYDRVAGLLGTAGFPEEQVMLWVSVLDSYALGAALDLAAPDEVWRASGGDTPALDAALRAAPQGRARADAAFELGLEALLAGMRSRLPVGLI</sequence>
<dbReference type="GO" id="GO:0046677">
    <property type="term" value="P:response to antibiotic"/>
    <property type="evidence" value="ECO:0007669"/>
    <property type="project" value="InterPro"/>
</dbReference>
<keyword evidence="2" id="KW-0805">Transcription regulation</keyword>
<dbReference type="Proteomes" id="UP000198921">
    <property type="component" value="Unassembled WGS sequence"/>
</dbReference>
<evidence type="ECO:0000256" key="5">
    <source>
        <dbReference type="PROSITE-ProRule" id="PRU00335"/>
    </source>
</evidence>
<keyword evidence="4" id="KW-0804">Transcription</keyword>
<evidence type="ECO:0000256" key="3">
    <source>
        <dbReference type="ARBA" id="ARBA00023125"/>
    </source>
</evidence>
<dbReference type="SUPFAM" id="SSF48498">
    <property type="entry name" value="Tetracyclin repressor-like, C-terminal domain"/>
    <property type="match status" value="1"/>
</dbReference>
<feature type="domain" description="HTH tetR-type" evidence="6">
    <location>
        <begin position="8"/>
        <end position="66"/>
    </location>
</feature>
<dbReference type="InterPro" id="IPR004111">
    <property type="entry name" value="Repressor_TetR_C"/>
</dbReference>
<evidence type="ECO:0000256" key="1">
    <source>
        <dbReference type="ARBA" id="ARBA00022491"/>
    </source>
</evidence>
<dbReference type="PROSITE" id="PS50977">
    <property type="entry name" value="HTH_TETR_2"/>
    <property type="match status" value="1"/>
</dbReference>
<dbReference type="Pfam" id="PF00440">
    <property type="entry name" value="TetR_N"/>
    <property type="match status" value="1"/>
</dbReference>
<proteinExistence type="predicted"/>
<dbReference type="InterPro" id="IPR050109">
    <property type="entry name" value="HTH-type_TetR-like_transc_reg"/>
</dbReference>
<dbReference type="GO" id="GO:0000976">
    <property type="term" value="F:transcription cis-regulatory region binding"/>
    <property type="evidence" value="ECO:0007669"/>
    <property type="project" value="TreeGrafter"/>
</dbReference>
<dbReference type="PANTHER" id="PTHR30055">
    <property type="entry name" value="HTH-TYPE TRANSCRIPTIONAL REGULATOR RUTR"/>
    <property type="match status" value="1"/>
</dbReference>
<reference evidence="8" key="1">
    <citation type="submission" date="2016-10" db="EMBL/GenBank/DDBJ databases">
        <authorList>
            <person name="Varghese N."/>
            <person name="Submissions S."/>
        </authorList>
    </citation>
    <scope>NUCLEOTIDE SEQUENCE [LARGE SCALE GENOMIC DNA]</scope>
    <source>
        <strain evidence="8">DSM 45422</strain>
    </source>
</reference>
<evidence type="ECO:0000256" key="4">
    <source>
        <dbReference type="ARBA" id="ARBA00023163"/>
    </source>
</evidence>
<evidence type="ECO:0000256" key="2">
    <source>
        <dbReference type="ARBA" id="ARBA00023015"/>
    </source>
</evidence>
<dbReference type="GO" id="GO:0045892">
    <property type="term" value="P:negative regulation of DNA-templated transcription"/>
    <property type="evidence" value="ECO:0007669"/>
    <property type="project" value="InterPro"/>
</dbReference>
<organism evidence="7 8">
    <name type="scientific">Geodermatophilus africanus</name>
    <dbReference type="NCBI Taxonomy" id="1137993"/>
    <lineage>
        <taxon>Bacteria</taxon>
        <taxon>Bacillati</taxon>
        <taxon>Actinomycetota</taxon>
        <taxon>Actinomycetes</taxon>
        <taxon>Geodermatophilales</taxon>
        <taxon>Geodermatophilaceae</taxon>
        <taxon>Geodermatophilus</taxon>
    </lineage>
</organism>
<name>A0A1H3MKG6_9ACTN</name>